<sequence>MGALRTAVHVLRVAALAVLVAGCAHVGFEHGVSRLDDKALVFGHIVLERDGERDVISALSTPVVIRNIESADEPGLVTRSFDKDGGFAWALPPGRYQLSLALSRYASELVSYAFTLDRAGTAYYFGDLVLAGTRRFDTLGGANIRQVVPRFEDRFEAATGALRAKNPQLGALAVHRLALRDMNDRQARALAYREALAARVPCCARLAALPFQPLSLTGSGTYRIGPGSPVFDFAEGRSRFLAWALPAATRPYTISLRSVVTPSNLPALRRFYIFAPAVTLLDADFHVIDHRARGLFSPVPASVLPPRAASIRATLTIDGALSGARYLIVHTTPAILESEWTTWMPGFVPIAGGALPTGLAEPVSMEPAISGEIQVAVTPVR</sequence>
<reference evidence="1 2" key="1">
    <citation type="submission" date="2020-02" db="EMBL/GenBank/DDBJ databases">
        <title>Nitrogenibacter mangrovi gen. nov., sp. nov. isolated from mangrove sediment, a denitrifying betaproteobacterium.</title>
        <authorList>
            <person name="Liao H."/>
            <person name="Tian Y."/>
        </authorList>
    </citation>
    <scope>NUCLEOTIDE SEQUENCE [LARGE SCALE GENOMIC DNA]</scope>
    <source>
        <strain evidence="1 2">M9-3-2</strain>
    </source>
</reference>
<accession>A0A6C1B706</accession>
<dbReference type="AlphaFoldDB" id="A0A6C1B706"/>
<organism evidence="1 2">
    <name type="scientific">Nitrogeniibacter mangrovi</name>
    <dbReference type="NCBI Taxonomy" id="2016596"/>
    <lineage>
        <taxon>Bacteria</taxon>
        <taxon>Pseudomonadati</taxon>
        <taxon>Pseudomonadota</taxon>
        <taxon>Betaproteobacteria</taxon>
        <taxon>Rhodocyclales</taxon>
        <taxon>Zoogloeaceae</taxon>
        <taxon>Nitrogeniibacter</taxon>
    </lineage>
</organism>
<dbReference type="Proteomes" id="UP000501991">
    <property type="component" value="Chromosome"/>
</dbReference>
<dbReference type="KEGG" id="azq:G3580_19115"/>
<keyword evidence="2" id="KW-1185">Reference proteome</keyword>
<evidence type="ECO:0000313" key="2">
    <source>
        <dbReference type="Proteomes" id="UP000501991"/>
    </source>
</evidence>
<dbReference type="EMBL" id="CP048836">
    <property type="protein sequence ID" value="QID19542.1"/>
    <property type="molecule type" value="Genomic_DNA"/>
</dbReference>
<dbReference type="PROSITE" id="PS51257">
    <property type="entry name" value="PROKAR_LIPOPROTEIN"/>
    <property type="match status" value="1"/>
</dbReference>
<gene>
    <name evidence="1" type="ORF">G3580_19115</name>
</gene>
<name>A0A6C1B706_9RHOO</name>
<dbReference type="RefSeq" id="WP_173768254.1">
    <property type="nucleotide sequence ID" value="NZ_CP048836.1"/>
</dbReference>
<evidence type="ECO:0000313" key="1">
    <source>
        <dbReference type="EMBL" id="QID19542.1"/>
    </source>
</evidence>
<proteinExistence type="predicted"/>
<protein>
    <submittedName>
        <fullName evidence="1">Uncharacterized protein</fullName>
    </submittedName>
</protein>